<keyword evidence="3 7" id="KW-0819">tRNA processing</keyword>
<feature type="binding site" evidence="7">
    <location>
        <begin position="50"/>
        <end position="55"/>
    </location>
    <ligand>
        <name>ATP</name>
        <dbReference type="ChEBI" id="CHEBI:30616"/>
    </ligand>
</feature>
<feature type="domain" description="tRNA(Ile)-lysidine synthase substrate-binding" evidence="9">
    <location>
        <begin position="262"/>
        <end position="332"/>
    </location>
</feature>
<comment type="similarity">
    <text evidence="7">Belongs to the tRNA(Ile)-lysidine synthase family.</text>
</comment>
<evidence type="ECO:0000256" key="1">
    <source>
        <dbReference type="ARBA" id="ARBA00022490"/>
    </source>
</evidence>
<comment type="catalytic activity">
    <reaction evidence="6 7">
        <text>cytidine(34) in tRNA(Ile2) + L-lysine + ATP = lysidine(34) in tRNA(Ile2) + AMP + diphosphate + H(+)</text>
        <dbReference type="Rhea" id="RHEA:43744"/>
        <dbReference type="Rhea" id="RHEA-COMP:10625"/>
        <dbReference type="Rhea" id="RHEA-COMP:10670"/>
        <dbReference type="ChEBI" id="CHEBI:15378"/>
        <dbReference type="ChEBI" id="CHEBI:30616"/>
        <dbReference type="ChEBI" id="CHEBI:32551"/>
        <dbReference type="ChEBI" id="CHEBI:33019"/>
        <dbReference type="ChEBI" id="CHEBI:82748"/>
        <dbReference type="ChEBI" id="CHEBI:83665"/>
        <dbReference type="ChEBI" id="CHEBI:456215"/>
        <dbReference type="EC" id="6.3.4.19"/>
    </reaction>
</comment>
<dbReference type="Proteomes" id="UP000593818">
    <property type="component" value="Chromosome"/>
</dbReference>
<dbReference type="GO" id="GO:0006400">
    <property type="term" value="P:tRNA modification"/>
    <property type="evidence" value="ECO:0007669"/>
    <property type="project" value="UniProtKB-UniRule"/>
</dbReference>
<keyword evidence="1 7" id="KW-0963">Cytoplasm</keyword>
<dbReference type="RefSeq" id="WP_052039998.1">
    <property type="nucleotide sequence ID" value="NZ_CP022208.1"/>
</dbReference>
<dbReference type="GO" id="GO:0032267">
    <property type="term" value="F:tRNA(Ile)-lysidine synthase activity"/>
    <property type="evidence" value="ECO:0007669"/>
    <property type="project" value="UniProtKB-EC"/>
</dbReference>
<dbReference type="SUPFAM" id="SSF82829">
    <property type="entry name" value="MesJ substrate recognition domain-like"/>
    <property type="match status" value="1"/>
</dbReference>
<feature type="domain" description="tRNA(Ile)-lysidine/2-thiocytidine synthase N-terminal" evidence="8">
    <location>
        <begin position="45"/>
        <end position="213"/>
    </location>
</feature>
<comment type="function">
    <text evidence="7">Ligates lysine onto the cytidine present at position 34 of the AUA codon-specific tRNA(Ile) that contains the anticodon CAU, in an ATP-dependent manner. Cytidine is converted to lysidine, thus changing the amino acid specificity of the tRNA from methionine to isoleucine.</text>
</comment>
<organism evidence="10 11">
    <name type="scientific">Rhodococcus pyridinivorans</name>
    <dbReference type="NCBI Taxonomy" id="103816"/>
    <lineage>
        <taxon>Bacteria</taxon>
        <taxon>Bacillati</taxon>
        <taxon>Actinomycetota</taxon>
        <taxon>Actinomycetes</taxon>
        <taxon>Mycobacteriales</taxon>
        <taxon>Nocardiaceae</taxon>
        <taxon>Rhodococcus</taxon>
    </lineage>
</organism>
<evidence type="ECO:0000313" key="10">
    <source>
        <dbReference type="EMBL" id="QOV99232.1"/>
    </source>
</evidence>
<dbReference type="InterPro" id="IPR014729">
    <property type="entry name" value="Rossmann-like_a/b/a_fold"/>
</dbReference>
<dbReference type="GO" id="GO:0005524">
    <property type="term" value="F:ATP binding"/>
    <property type="evidence" value="ECO:0007669"/>
    <property type="project" value="UniProtKB-UniRule"/>
</dbReference>
<dbReference type="PANTHER" id="PTHR43033:SF1">
    <property type="entry name" value="TRNA(ILE)-LYSIDINE SYNTHASE-RELATED"/>
    <property type="match status" value="1"/>
</dbReference>
<dbReference type="EMBL" id="CP063450">
    <property type="protein sequence ID" value="QOV99232.1"/>
    <property type="molecule type" value="Genomic_DNA"/>
</dbReference>
<evidence type="ECO:0000259" key="8">
    <source>
        <dbReference type="Pfam" id="PF01171"/>
    </source>
</evidence>
<comment type="subcellular location">
    <subcellularLocation>
        <location evidence="7">Cytoplasm</location>
    </subcellularLocation>
</comment>
<evidence type="ECO:0000256" key="2">
    <source>
        <dbReference type="ARBA" id="ARBA00022598"/>
    </source>
</evidence>
<dbReference type="GO" id="GO:0005737">
    <property type="term" value="C:cytoplasm"/>
    <property type="evidence" value="ECO:0007669"/>
    <property type="project" value="UniProtKB-SubCell"/>
</dbReference>
<dbReference type="Pfam" id="PF09179">
    <property type="entry name" value="TilS"/>
    <property type="match status" value="1"/>
</dbReference>
<dbReference type="Pfam" id="PF01171">
    <property type="entry name" value="ATP_bind_3"/>
    <property type="match status" value="1"/>
</dbReference>
<dbReference type="InterPro" id="IPR012094">
    <property type="entry name" value="tRNA_Ile_lys_synt"/>
</dbReference>
<evidence type="ECO:0000313" key="11">
    <source>
        <dbReference type="Proteomes" id="UP000593818"/>
    </source>
</evidence>
<keyword evidence="5 7" id="KW-0067">ATP-binding</keyword>
<protein>
    <recommendedName>
        <fullName evidence="7">tRNA(Ile)-lysidine synthase</fullName>
        <ecNumber evidence="7">6.3.4.19</ecNumber>
    </recommendedName>
    <alternativeName>
        <fullName evidence="7">tRNA(Ile)-2-lysyl-cytidine synthase</fullName>
    </alternativeName>
    <alternativeName>
        <fullName evidence="7">tRNA(Ile)-lysidine synthetase</fullName>
    </alternativeName>
</protein>
<comment type="domain">
    <text evidence="7">The N-terminal region contains the highly conserved SGGXDS motif, predicted to be a P-loop motif involved in ATP binding.</text>
</comment>
<evidence type="ECO:0000256" key="7">
    <source>
        <dbReference type="HAMAP-Rule" id="MF_01161"/>
    </source>
</evidence>
<dbReference type="EC" id="6.3.4.19" evidence="7"/>
<dbReference type="InterPro" id="IPR012795">
    <property type="entry name" value="tRNA_Ile_lys_synt_N"/>
</dbReference>
<evidence type="ECO:0000256" key="3">
    <source>
        <dbReference type="ARBA" id="ARBA00022694"/>
    </source>
</evidence>
<keyword evidence="2 7" id="KW-0436">Ligase</keyword>
<accession>A0A7T7LI99</accession>
<dbReference type="InterPro" id="IPR011063">
    <property type="entry name" value="TilS/TtcA_N"/>
</dbReference>
<name>A0A7T7LI99_9NOCA</name>
<evidence type="ECO:0000256" key="6">
    <source>
        <dbReference type="ARBA" id="ARBA00048539"/>
    </source>
</evidence>
<keyword evidence="11" id="KW-1185">Reference proteome</keyword>
<dbReference type="HAMAP" id="MF_01161">
    <property type="entry name" value="tRNA_Ile_lys_synt"/>
    <property type="match status" value="1"/>
</dbReference>
<dbReference type="InterPro" id="IPR015262">
    <property type="entry name" value="tRNA_Ile_lys_synt_subst-bd"/>
</dbReference>
<keyword evidence="4 7" id="KW-0547">Nucleotide-binding</keyword>
<dbReference type="NCBIfam" id="TIGR02432">
    <property type="entry name" value="lysidine_TilS_N"/>
    <property type="match status" value="1"/>
</dbReference>
<dbReference type="Gene3D" id="3.40.50.620">
    <property type="entry name" value="HUPs"/>
    <property type="match status" value="1"/>
</dbReference>
<dbReference type="PANTHER" id="PTHR43033">
    <property type="entry name" value="TRNA(ILE)-LYSIDINE SYNTHASE-RELATED"/>
    <property type="match status" value="1"/>
</dbReference>
<dbReference type="Gene3D" id="1.20.59.20">
    <property type="match status" value="1"/>
</dbReference>
<accession>A0A7M2XPE1</accession>
<evidence type="ECO:0000256" key="4">
    <source>
        <dbReference type="ARBA" id="ARBA00022741"/>
    </source>
</evidence>
<sequence length="349" mass="37294">MDRAGAELIVASPSNDRPLLPEAPAIHEVRLAVRAWLGAHPADAVTVALSGGADSAALTAAAVAETEAVHAVVVDHRLQSGSEVVAARAAEFARARGCATVMVVGVDVTGGGGLEAAARAARYRALDENRDDRTVLLGHTLDDQAETVLLGLGRGSGLRSIRGMAPFDPPWGRPLLGVRRDTTRRACDELGYRPYEDPHNTDDRFTRVRLRREVLPLLEDVLGGGVAEALARTAGQLQDDGHALDVWAGDLLATARREDDLLDTDTLAAAPAAVRRRALRSWLIDHTVTPNETMLRTVDDLVAAWRGQGPVAVGRGPRTGTRLVVSRRRGTLAVEYVDRAKVRATGSRR</sequence>
<dbReference type="AlphaFoldDB" id="A0A7T7LI99"/>
<gene>
    <name evidence="7 10" type="primary">tilS</name>
    <name evidence="10" type="ORF">INP59_02135</name>
</gene>
<proteinExistence type="inferred from homology"/>
<reference evidence="10 11" key="1">
    <citation type="submission" date="2020-10" db="EMBL/GenBank/DDBJ databases">
        <title>Whole genome sequence of oil-degrading bacteria Rhodococcus pyridinivorans strain 5Ap.</title>
        <authorList>
            <person name="Akhremchuk A.E."/>
            <person name="Valentovich L.N."/>
            <person name="Charniauskaya M.I."/>
            <person name="Bukliarevich H.A."/>
            <person name="Titok M.A."/>
        </authorList>
    </citation>
    <scope>NUCLEOTIDE SEQUENCE [LARGE SCALE GENOMIC DNA]</scope>
    <source>
        <strain evidence="10 11">5Ap</strain>
    </source>
</reference>
<dbReference type="SUPFAM" id="SSF52402">
    <property type="entry name" value="Adenine nucleotide alpha hydrolases-like"/>
    <property type="match status" value="1"/>
</dbReference>
<evidence type="ECO:0000256" key="5">
    <source>
        <dbReference type="ARBA" id="ARBA00022840"/>
    </source>
</evidence>
<evidence type="ECO:0000259" key="9">
    <source>
        <dbReference type="Pfam" id="PF09179"/>
    </source>
</evidence>